<dbReference type="EMBL" id="BJNF01000058">
    <property type="protein sequence ID" value="GEC16255.1"/>
    <property type="molecule type" value="Genomic_DNA"/>
</dbReference>
<comment type="caution">
    <text evidence="1">The sequence shown here is derived from an EMBL/GenBank/DDBJ whole genome shotgun (WGS) entry which is preliminary data.</text>
</comment>
<sequence length="61" mass="6805">MISFDDAMTFAHAAMMVAEHGESQTFAMWYREIATLLFCQAYNAVVIEREARAASDAGEVQ</sequence>
<dbReference type="Proteomes" id="UP000318825">
    <property type="component" value="Unassembled WGS sequence"/>
</dbReference>
<evidence type="ECO:0000313" key="1">
    <source>
        <dbReference type="EMBL" id="GEC16255.1"/>
    </source>
</evidence>
<dbReference type="AlphaFoldDB" id="A0A4Y3WCA4"/>
<proteinExistence type="predicted"/>
<evidence type="ECO:0000313" key="2">
    <source>
        <dbReference type="Proteomes" id="UP000318825"/>
    </source>
</evidence>
<dbReference type="RefSeq" id="WP_210242961.1">
    <property type="nucleotide sequence ID" value="NZ_BJNF01000058.1"/>
</dbReference>
<accession>A0A4Y3WCA4</accession>
<organism evidence="1 2">
    <name type="scientific">Nitrobacter winogradskyi</name>
    <name type="common">Nitrobacter agilis</name>
    <dbReference type="NCBI Taxonomy" id="913"/>
    <lineage>
        <taxon>Bacteria</taxon>
        <taxon>Pseudomonadati</taxon>
        <taxon>Pseudomonadota</taxon>
        <taxon>Alphaproteobacteria</taxon>
        <taxon>Hyphomicrobiales</taxon>
        <taxon>Nitrobacteraceae</taxon>
        <taxon>Nitrobacter</taxon>
    </lineage>
</organism>
<protein>
    <submittedName>
        <fullName evidence="1">Uncharacterized protein</fullName>
    </submittedName>
</protein>
<gene>
    <name evidence="1" type="ORF">NWI01_21470</name>
</gene>
<reference evidence="1 2" key="1">
    <citation type="submission" date="2019-06" db="EMBL/GenBank/DDBJ databases">
        <title>Whole genome shotgun sequence of Nitrobacter winogradskyi NBRC 14297.</title>
        <authorList>
            <person name="Hosoyama A."/>
            <person name="Uohara A."/>
            <person name="Ohji S."/>
            <person name="Ichikawa N."/>
        </authorList>
    </citation>
    <scope>NUCLEOTIDE SEQUENCE [LARGE SCALE GENOMIC DNA]</scope>
    <source>
        <strain evidence="1 2">NBRC 14297</strain>
    </source>
</reference>
<name>A0A4Y3WCA4_NITWI</name>